<accession>F4X0F5</accession>
<name>F4X0F5_ACREC</name>
<dbReference type="EMBL" id="GL888498">
    <property type="protein sequence ID" value="EGI60064.1"/>
    <property type="molecule type" value="Genomic_DNA"/>
</dbReference>
<sequence>MHPWLARAQYRTTAVVLVYRLISLIGPHCPASTYSSTCPSLSMHFVVHSREKERGNVGGVRRREKELERDKLRACVCIHGRRCSAIGALFAKYLPGYHEYNAVPQKFVHATVKRRANKRFVRPEIPKFSNPLFTWIGTVRASSILMLGGVAGLRRGRERPWTIPYISRGRFMEIRPGDPLDTMIGGLDTIEIAAPVPYVSATFLDSHAGAMNDGKARGSLAVPPLNIEESQERSR</sequence>
<evidence type="ECO:0000313" key="1">
    <source>
        <dbReference type="EMBL" id="EGI60064.1"/>
    </source>
</evidence>
<keyword evidence="2" id="KW-1185">Reference proteome</keyword>
<proteinExistence type="predicted"/>
<dbReference type="InParanoid" id="F4X0F5"/>
<reference evidence="1" key="1">
    <citation type="submission" date="2011-02" db="EMBL/GenBank/DDBJ databases">
        <title>The genome of the leaf-cutting ant Acromyrmex echinatior suggests key adaptations to social evolution and fungus farming.</title>
        <authorList>
            <person name="Nygaard S."/>
            <person name="Zhang G."/>
        </authorList>
    </citation>
    <scope>NUCLEOTIDE SEQUENCE</scope>
</reference>
<dbReference type="Proteomes" id="UP000007755">
    <property type="component" value="Unassembled WGS sequence"/>
</dbReference>
<gene>
    <name evidence="1" type="ORF">G5I_11855</name>
</gene>
<evidence type="ECO:0000313" key="2">
    <source>
        <dbReference type="Proteomes" id="UP000007755"/>
    </source>
</evidence>
<organism evidence="2">
    <name type="scientific">Acromyrmex echinatior</name>
    <name type="common">Panamanian leafcutter ant</name>
    <name type="synonym">Acromyrmex octospinosus echinatior</name>
    <dbReference type="NCBI Taxonomy" id="103372"/>
    <lineage>
        <taxon>Eukaryota</taxon>
        <taxon>Metazoa</taxon>
        <taxon>Ecdysozoa</taxon>
        <taxon>Arthropoda</taxon>
        <taxon>Hexapoda</taxon>
        <taxon>Insecta</taxon>
        <taxon>Pterygota</taxon>
        <taxon>Neoptera</taxon>
        <taxon>Endopterygota</taxon>
        <taxon>Hymenoptera</taxon>
        <taxon>Apocrita</taxon>
        <taxon>Aculeata</taxon>
        <taxon>Formicoidea</taxon>
        <taxon>Formicidae</taxon>
        <taxon>Myrmicinae</taxon>
        <taxon>Acromyrmex</taxon>
    </lineage>
</organism>
<dbReference type="AlphaFoldDB" id="F4X0F5"/>
<protein>
    <submittedName>
        <fullName evidence="1">Uncharacterized protein</fullName>
    </submittedName>
</protein>